<gene>
    <name evidence="1" type="ORF">PoB_001552000</name>
</gene>
<dbReference type="EMBL" id="BLXT01001900">
    <property type="protein sequence ID" value="GFN89014.1"/>
    <property type="molecule type" value="Genomic_DNA"/>
</dbReference>
<accession>A0AAV3Z0U7</accession>
<dbReference type="Proteomes" id="UP000735302">
    <property type="component" value="Unassembled WGS sequence"/>
</dbReference>
<evidence type="ECO:0000313" key="1">
    <source>
        <dbReference type="EMBL" id="GFN89014.1"/>
    </source>
</evidence>
<evidence type="ECO:0000313" key="2">
    <source>
        <dbReference type="Proteomes" id="UP000735302"/>
    </source>
</evidence>
<protein>
    <submittedName>
        <fullName evidence="1">Uncharacterized protein</fullName>
    </submittedName>
</protein>
<sequence>MFLYFRYTFEIEPSILRESCYAFLNIQSMGPPRLGRDAAVFCISRGQSPNIMAYIRLYSGHLEDGAPILRDIRYCFIGHLESEALIPEGDLLLFSGHRKDGPPPPTPILNAAVF</sequence>
<proteinExistence type="predicted"/>
<comment type="caution">
    <text evidence="1">The sequence shown here is derived from an EMBL/GenBank/DDBJ whole genome shotgun (WGS) entry which is preliminary data.</text>
</comment>
<dbReference type="AlphaFoldDB" id="A0AAV3Z0U7"/>
<organism evidence="1 2">
    <name type="scientific">Plakobranchus ocellatus</name>
    <dbReference type="NCBI Taxonomy" id="259542"/>
    <lineage>
        <taxon>Eukaryota</taxon>
        <taxon>Metazoa</taxon>
        <taxon>Spiralia</taxon>
        <taxon>Lophotrochozoa</taxon>
        <taxon>Mollusca</taxon>
        <taxon>Gastropoda</taxon>
        <taxon>Heterobranchia</taxon>
        <taxon>Euthyneura</taxon>
        <taxon>Panpulmonata</taxon>
        <taxon>Sacoglossa</taxon>
        <taxon>Placobranchoidea</taxon>
        <taxon>Plakobranchidae</taxon>
        <taxon>Plakobranchus</taxon>
    </lineage>
</organism>
<reference evidence="1 2" key="1">
    <citation type="journal article" date="2021" name="Elife">
        <title>Chloroplast acquisition without the gene transfer in kleptoplastic sea slugs, Plakobranchus ocellatus.</title>
        <authorList>
            <person name="Maeda T."/>
            <person name="Takahashi S."/>
            <person name="Yoshida T."/>
            <person name="Shimamura S."/>
            <person name="Takaki Y."/>
            <person name="Nagai Y."/>
            <person name="Toyoda A."/>
            <person name="Suzuki Y."/>
            <person name="Arimoto A."/>
            <person name="Ishii H."/>
            <person name="Satoh N."/>
            <person name="Nishiyama T."/>
            <person name="Hasebe M."/>
            <person name="Maruyama T."/>
            <person name="Minagawa J."/>
            <person name="Obokata J."/>
            <person name="Shigenobu S."/>
        </authorList>
    </citation>
    <scope>NUCLEOTIDE SEQUENCE [LARGE SCALE GENOMIC DNA]</scope>
</reference>
<keyword evidence="2" id="KW-1185">Reference proteome</keyword>
<name>A0AAV3Z0U7_9GAST</name>